<evidence type="ECO:0000313" key="1">
    <source>
        <dbReference type="EMBL" id="PNR62857.1"/>
    </source>
</evidence>
<dbReference type="EMBL" id="ABEU02000001">
    <property type="protein sequence ID" value="PNR62857.1"/>
    <property type="molecule type" value="Genomic_DNA"/>
</dbReference>
<proteinExistence type="predicted"/>
<reference evidence="1 3" key="1">
    <citation type="journal article" date="2008" name="Science">
        <title>The Physcomitrella genome reveals evolutionary insights into the conquest of land by plants.</title>
        <authorList>
            <person name="Rensing S."/>
            <person name="Lang D."/>
            <person name="Zimmer A."/>
            <person name="Terry A."/>
            <person name="Salamov A."/>
            <person name="Shapiro H."/>
            <person name="Nishiyama T."/>
            <person name="Perroud P.-F."/>
            <person name="Lindquist E."/>
            <person name="Kamisugi Y."/>
            <person name="Tanahashi T."/>
            <person name="Sakakibara K."/>
            <person name="Fujita T."/>
            <person name="Oishi K."/>
            <person name="Shin-I T."/>
            <person name="Kuroki Y."/>
            <person name="Toyoda A."/>
            <person name="Suzuki Y."/>
            <person name="Hashimoto A."/>
            <person name="Yamaguchi K."/>
            <person name="Sugano A."/>
            <person name="Kohara Y."/>
            <person name="Fujiyama A."/>
            <person name="Anterola A."/>
            <person name="Aoki S."/>
            <person name="Ashton N."/>
            <person name="Barbazuk W.B."/>
            <person name="Barker E."/>
            <person name="Bennetzen J."/>
            <person name="Bezanilla M."/>
            <person name="Blankenship R."/>
            <person name="Cho S.H."/>
            <person name="Dutcher S."/>
            <person name="Estelle M."/>
            <person name="Fawcett J.A."/>
            <person name="Gundlach H."/>
            <person name="Hanada K."/>
            <person name="Heyl A."/>
            <person name="Hicks K.A."/>
            <person name="Hugh J."/>
            <person name="Lohr M."/>
            <person name="Mayer K."/>
            <person name="Melkozernov A."/>
            <person name="Murata T."/>
            <person name="Nelson D."/>
            <person name="Pils B."/>
            <person name="Prigge M."/>
            <person name="Reiss B."/>
            <person name="Renner T."/>
            <person name="Rombauts S."/>
            <person name="Rushton P."/>
            <person name="Sanderfoot A."/>
            <person name="Schween G."/>
            <person name="Shiu S.-H."/>
            <person name="Stueber K."/>
            <person name="Theodoulou F.L."/>
            <person name="Tu H."/>
            <person name="Van de Peer Y."/>
            <person name="Verrier P.J."/>
            <person name="Waters E."/>
            <person name="Wood A."/>
            <person name="Yang L."/>
            <person name="Cove D."/>
            <person name="Cuming A."/>
            <person name="Hasebe M."/>
            <person name="Lucas S."/>
            <person name="Mishler D.B."/>
            <person name="Reski R."/>
            <person name="Grigoriev I."/>
            <person name="Quatrano R.S."/>
            <person name="Boore J.L."/>
        </authorList>
    </citation>
    <scope>NUCLEOTIDE SEQUENCE [LARGE SCALE GENOMIC DNA]</scope>
    <source>
        <strain evidence="2 3">cv. Gransden 2004</strain>
    </source>
</reference>
<accession>A0A2K1LA06</accession>
<reference evidence="2" key="3">
    <citation type="submission" date="2020-12" db="UniProtKB">
        <authorList>
            <consortium name="EnsemblPlants"/>
        </authorList>
    </citation>
    <scope>IDENTIFICATION</scope>
</reference>
<evidence type="ECO:0000313" key="3">
    <source>
        <dbReference type="Proteomes" id="UP000006727"/>
    </source>
</evidence>
<keyword evidence="3" id="KW-1185">Reference proteome</keyword>
<name>A0A2K1LA06_PHYPA</name>
<dbReference type="Gramene" id="Pp3c1_28150V3.1">
    <property type="protein sequence ID" value="PAC:32967610.CDS.1"/>
    <property type="gene ID" value="Pp3c1_28150"/>
</dbReference>
<evidence type="ECO:0000313" key="2">
    <source>
        <dbReference type="EnsemblPlants" id="PAC:32967610.CDS.1"/>
    </source>
</evidence>
<organism evidence="1">
    <name type="scientific">Physcomitrium patens</name>
    <name type="common">Spreading-leaved earth moss</name>
    <name type="synonym">Physcomitrella patens</name>
    <dbReference type="NCBI Taxonomy" id="3218"/>
    <lineage>
        <taxon>Eukaryota</taxon>
        <taxon>Viridiplantae</taxon>
        <taxon>Streptophyta</taxon>
        <taxon>Embryophyta</taxon>
        <taxon>Bryophyta</taxon>
        <taxon>Bryophytina</taxon>
        <taxon>Bryopsida</taxon>
        <taxon>Funariidae</taxon>
        <taxon>Funariales</taxon>
        <taxon>Funariaceae</taxon>
        <taxon>Physcomitrium</taxon>
    </lineage>
</organism>
<dbReference type="EnsemblPlants" id="Pp3c1_28150V3.1">
    <property type="protein sequence ID" value="PAC:32967610.CDS.1"/>
    <property type="gene ID" value="Pp3c1_28150"/>
</dbReference>
<protein>
    <recommendedName>
        <fullName evidence="4">Transposase Tc1-like domain-containing protein</fullName>
    </recommendedName>
</protein>
<dbReference type="InParanoid" id="A0A2K1LA06"/>
<gene>
    <name evidence="1" type="ORF">PHYPA_001281</name>
</gene>
<reference evidence="1 3" key="2">
    <citation type="journal article" date="2018" name="Plant J.">
        <title>The Physcomitrella patens chromosome-scale assembly reveals moss genome structure and evolution.</title>
        <authorList>
            <person name="Lang D."/>
            <person name="Ullrich K.K."/>
            <person name="Murat F."/>
            <person name="Fuchs J."/>
            <person name="Jenkins J."/>
            <person name="Haas F.B."/>
            <person name="Piednoel M."/>
            <person name="Gundlach H."/>
            <person name="Van Bel M."/>
            <person name="Meyberg R."/>
            <person name="Vives C."/>
            <person name="Morata J."/>
            <person name="Symeonidi A."/>
            <person name="Hiss M."/>
            <person name="Muchero W."/>
            <person name="Kamisugi Y."/>
            <person name="Saleh O."/>
            <person name="Blanc G."/>
            <person name="Decker E.L."/>
            <person name="van Gessel N."/>
            <person name="Grimwood J."/>
            <person name="Hayes R.D."/>
            <person name="Graham S.W."/>
            <person name="Gunter L.E."/>
            <person name="McDaniel S.F."/>
            <person name="Hoernstein S.N.W."/>
            <person name="Larsson A."/>
            <person name="Li F.W."/>
            <person name="Perroud P.F."/>
            <person name="Phillips J."/>
            <person name="Ranjan P."/>
            <person name="Rokshar D.S."/>
            <person name="Rothfels C.J."/>
            <person name="Schneider L."/>
            <person name="Shu S."/>
            <person name="Stevenson D.W."/>
            <person name="Thummler F."/>
            <person name="Tillich M."/>
            <person name="Villarreal Aguilar J.C."/>
            <person name="Widiez T."/>
            <person name="Wong G.K."/>
            <person name="Wymore A."/>
            <person name="Zhang Y."/>
            <person name="Zimmer A.D."/>
            <person name="Quatrano R.S."/>
            <person name="Mayer K.F.X."/>
            <person name="Goodstein D."/>
            <person name="Casacuberta J.M."/>
            <person name="Vandepoele K."/>
            <person name="Reski R."/>
            <person name="Cuming A.C."/>
            <person name="Tuskan G.A."/>
            <person name="Maumus F."/>
            <person name="Salse J."/>
            <person name="Schmutz J."/>
            <person name="Rensing S.A."/>
        </authorList>
    </citation>
    <scope>NUCLEOTIDE SEQUENCE [LARGE SCALE GENOMIC DNA]</scope>
    <source>
        <strain evidence="2 3">cv. Gransden 2004</strain>
    </source>
</reference>
<evidence type="ECO:0008006" key="4">
    <source>
        <dbReference type="Google" id="ProtNLM"/>
    </source>
</evidence>
<sequence>MSTQTIGNVIKKWNMKVMVKKKKPLLFICHQKQCLDFALKYKEWTIEDWKKVI</sequence>
<dbReference type="Proteomes" id="UP000006727">
    <property type="component" value="Chromosome 1"/>
</dbReference>
<dbReference type="AlphaFoldDB" id="A0A2K1LA06"/>